<dbReference type="AlphaFoldDB" id="A0A7J6P7C6"/>
<dbReference type="SUPFAM" id="SSF50978">
    <property type="entry name" value="WD40 repeat-like"/>
    <property type="match status" value="1"/>
</dbReference>
<dbReference type="InterPro" id="IPR015943">
    <property type="entry name" value="WD40/YVTN_repeat-like_dom_sf"/>
</dbReference>
<dbReference type="GO" id="GO:0035091">
    <property type="term" value="F:phosphatidylinositol binding"/>
    <property type="evidence" value="ECO:0007669"/>
    <property type="project" value="InterPro"/>
</dbReference>
<reference evidence="1 2" key="1">
    <citation type="submission" date="2020-04" db="EMBL/GenBank/DDBJ databases">
        <title>Perkinsus olseni comparative genomics.</title>
        <authorList>
            <person name="Bogema D.R."/>
        </authorList>
    </citation>
    <scope>NUCLEOTIDE SEQUENCE [LARGE SCALE GENOMIC DNA]</scope>
    <source>
        <strain evidence="1">00978-12</strain>
    </source>
</reference>
<dbReference type="OrthoDB" id="348314at2759"/>
<dbReference type="SUPFAM" id="SSF64268">
    <property type="entry name" value="PX domain"/>
    <property type="match status" value="1"/>
</dbReference>
<dbReference type="SMART" id="SM00320">
    <property type="entry name" value="WD40"/>
    <property type="match status" value="2"/>
</dbReference>
<name>A0A7J6P7C6_PEROL</name>
<dbReference type="CDD" id="cd06093">
    <property type="entry name" value="PX_domain"/>
    <property type="match status" value="1"/>
</dbReference>
<evidence type="ECO:0000313" key="1">
    <source>
        <dbReference type="EMBL" id="KAF4691251.1"/>
    </source>
</evidence>
<dbReference type="InterPro" id="IPR036322">
    <property type="entry name" value="WD40_repeat_dom_sf"/>
</dbReference>
<dbReference type="Proteomes" id="UP000541610">
    <property type="component" value="Unassembled WGS sequence"/>
</dbReference>
<dbReference type="InterPro" id="IPR036871">
    <property type="entry name" value="PX_dom_sf"/>
</dbReference>
<proteinExistence type="predicted"/>
<comment type="caution">
    <text evidence="1">The sequence shown here is derived from an EMBL/GenBank/DDBJ whole genome shotgun (WGS) entry which is preliminary data.</text>
</comment>
<sequence length="314" mass="34758">MVIVTSGLLHRRSPTSCIRTSITGSTPVEDESTVRFKVDVTYQSLSWTVYRRFSEFDSLMMEDSTAMARLGRVWSVVEPDELGSVNVYHRVKSTGGPPPYEGRGRWKCIMRETSSVKMRVVATVEAARQFVIEYTKRSSAGKVSCIAFNTERRMVAAGYTSGVVALWSLSAAVTGHWLSAFIRPEDSPMMSAARLVTHPEVADVTAIIWTPSTGGDVGEADRIYTGTEEGRIKIWTLPGTTEDYNHLPDIDDEGEGRNSASAEAIVDRLARLDGHRSKFLHYRRSVLLPTLGLLDSAPASRGKEMATESDDDEW</sequence>
<evidence type="ECO:0008006" key="3">
    <source>
        <dbReference type="Google" id="ProtNLM"/>
    </source>
</evidence>
<dbReference type="InterPro" id="IPR001680">
    <property type="entry name" value="WD40_rpt"/>
</dbReference>
<organism evidence="1 2">
    <name type="scientific">Perkinsus olseni</name>
    <name type="common">Perkinsus atlanticus</name>
    <dbReference type="NCBI Taxonomy" id="32597"/>
    <lineage>
        <taxon>Eukaryota</taxon>
        <taxon>Sar</taxon>
        <taxon>Alveolata</taxon>
        <taxon>Perkinsozoa</taxon>
        <taxon>Perkinsea</taxon>
        <taxon>Perkinsida</taxon>
        <taxon>Perkinsidae</taxon>
        <taxon>Perkinsus</taxon>
    </lineage>
</organism>
<dbReference type="EMBL" id="JABANP010000082">
    <property type="protein sequence ID" value="KAF4691251.1"/>
    <property type="molecule type" value="Genomic_DNA"/>
</dbReference>
<accession>A0A7J6P7C6</accession>
<protein>
    <recommendedName>
        <fullName evidence="3">PX domain-containing protein</fullName>
    </recommendedName>
</protein>
<gene>
    <name evidence="1" type="ORF">FOZ60_015929</name>
</gene>
<dbReference type="Gene3D" id="2.130.10.10">
    <property type="entry name" value="YVTN repeat-like/Quinoprotein amine dehydrogenase"/>
    <property type="match status" value="1"/>
</dbReference>
<evidence type="ECO:0000313" key="2">
    <source>
        <dbReference type="Proteomes" id="UP000541610"/>
    </source>
</evidence>